<name>A0AAU6SEQ0_9MICO</name>
<sequence>MSTYDTEQSAGRSAATGDVKERAVDTVAEVDAGAKYVAGVAGEEAGSVAHDVKRAARGFFDETRTQLSEQASTQQRRAAGALRSTGDELEGLASGTASGAGGAATSAVRTIGQQTRRAADWLEQREPADVVREVRGFARRHTGAFLVIALGVGIVAGRLTRALVSDARSDSGMPNGSAGRVGARPMVAGNGTVGAPAGTAGTTGWNDTGVAADGDTPIGDALAGDQESMPTTPGSQGLSTAGDTAQNEWSPSGEARR</sequence>
<feature type="compositionally biased region" description="Polar residues" evidence="1">
    <location>
        <begin position="1"/>
        <end position="11"/>
    </location>
</feature>
<protein>
    <submittedName>
        <fullName evidence="2">Uncharacterized protein</fullName>
    </submittedName>
</protein>
<feature type="compositionally biased region" description="Polar residues" evidence="1">
    <location>
        <begin position="228"/>
        <end position="250"/>
    </location>
</feature>
<evidence type="ECO:0000313" key="2">
    <source>
        <dbReference type="EMBL" id="WZO35495.1"/>
    </source>
</evidence>
<feature type="region of interest" description="Disordered" evidence="1">
    <location>
        <begin position="197"/>
        <end position="257"/>
    </location>
</feature>
<feature type="compositionally biased region" description="Polar residues" evidence="1">
    <location>
        <begin position="66"/>
        <end position="76"/>
    </location>
</feature>
<accession>A0AAU6SEQ0</accession>
<dbReference type="RefSeq" id="WP_349426330.1">
    <property type="nucleotide sequence ID" value="NZ_CP151632.1"/>
</dbReference>
<dbReference type="EMBL" id="CP151632">
    <property type="protein sequence ID" value="WZO35495.1"/>
    <property type="molecule type" value="Genomic_DNA"/>
</dbReference>
<evidence type="ECO:0000256" key="1">
    <source>
        <dbReference type="SAM" id="MobiDB-lite"/>
    </source>
</evidence>
<dbReference type="AlphaFoldDB" id="A0AAU6SEQ0"/>
<gene>
    <name evidence="2" type="ORF">MRBLWS13_003198</name>
</gene>
<feature type="region of interest" description="Disordered" evidence="1">
    <location>
        <begin position="1"/>
        <end position="21"/>
    </location>
</feature>
<proteinExistence type="predicted"/>
<reference evidence="2" key="1">
    <citation type="submission" date="2024-04" db="EMBL/GenBank/DDBJ databases">
        <authorList>
            <person name="Roder T."/>
            <person name="Oberhansli S."/>
            <person name="Kreuzer M."/>
        </authorList>
    </citation>
    <scope>NUCLEOTIDE SEQUENCE</scope>
    <source>
        <strain evidence="2">LWS13-1.2</strain>
    </source>
</reference>
<organism evidence="2">
    <name type="scientific">Microbacterium sp. LWS13-1.2</name>
    <dbReference type="NCBI Taxonomy" id="3135264"/>
    <lineage>
        <taxon>Bacteria</taxon>
        <taxon>Bacillati</taxon>
        <taxon>Actinomycetota</taxon>
        <taxon>Actinomycetes</taxon>
        <taxon>Micrococcales</taxon>
        <taxon>Microbacteriaceae</taxon>
        <taxon>Microbacterium</taxon>
    </lineage>
</organism>
<feature type="region of interest" description="Disordered" evidence="1">
    <location>
        <begin position="66"/>
        <end position="85"/>
    </location>
</feature>